<evidence type="ECO:0000313" key="1">
    <source>
        <dbReference type="EMBL" id="KAH6947797.1"/>
    </source>
</evidence>
<reference evidence="1" key="1">
    <citation type="submission" date="2020-05" db="EMBL/GenBank/DDBJ databases">
        <title>Large-scale comparative analyses of tick genomes elucidate their genetic diversity and vector capacities.</title>
        <authorList>
            <person name="Jia N."/>
            <person name="Wang J."/>
            <person name="Shi W."/>
            <person name="Du L."/>
            <person name="Sun Y."/>
            <person name="Zhan W."/>
            <person name="Jiang J."/>
            <person name="Wang Q."/>
            <person name="Zhang B."/>
            <person name="Ji P."/>
            <person name="Sakyi L.B."/>
            <person name="Cui X."/>
            <person name="Yuan T."/>
            <person name="Jiang B."/>
            <person name="Yang W."/>
            <person name="Lam T.T.-Y."/>
            <person name="Chang Q."/>
            <person name="Ding S."/>
            <person name="Wang X."/>
            <person name="Zhu J."/>
            <person name="Ruan X."/>
            <person name="Zhao L."/>
            <person name="Wei J."/>
            <person name="Que T."/>
            <person name="Du C."/>
            <person name="Cheng J."/>
            <person name="Dai P."/>
            <person name="Han X."/>
            <person name="Huang E."/>
            <person name="Gao Y."/>
            <person name="Liu J."/>
            <person name="Shao H."/>
            <person name="Ye R."/>
            <person name="Li L."/>
            <person name="Wei W."/>
            <person name="Wang X."/>
            <person name="Wang C."/>
            <person name="Yang T."/>
            <person name="Huo Q."/>
            <person name="Li W."/>
            <person name="Guo W."/>
            <person name="Chen H."/>
            <person name="Zhou L."/>
            <person name="Ni X."/>
            <person name="Tian J."/>
            <person name="Zhou Y."/>
            <person name="Sheng Y."/>
            <person name="Liu T."/>
            <person name="Pan Y."/>
            <person name="Xia L."/>
            <person name="Li J."/>
            <person name="Zhao F."/>
            <person name="Cao W."/>
        </authorList>
    </citation>
    <scope>NUCLEOTIDE SEQUENCE</scope>
    <source>
        <strain evidence="1">Hyas-2018</strain>
    </source>
</reference>
<sequence>MRRLQRASRTATGHVVGASLSSPLGFSPAGVLQSSAEKIDAADESAVGGGRLEGPSFSPCGSSSCSDRAPNNEVEMSEPIRSGVAAFSETPVLCRGKRRHLAEKAGRRNIFGADTTDSGTDGARVESY</sequence>
<protein>
    <submittedName>
        <fullName evidence="1">Uncharacterized protein</fullName>
    </submittedName>
</protein>
<keyword evidence="2" id="KW-1185">Reference proteome</keyword>
<proteinExistence type="predicted"/>
<gene>
    <name evidence="1" type="ORF">HPB50_021437</name>
</gene>
<evidence type="ECO:0000313" key="2">
    <source>
        <dbReference type="Proteomes" id="UP000821845"/>
    </source>
</evidence>
<organism evidence="1 2">
    <name type="scientific">Hyalomma asiaticum</name>
    <name type="common">Tick</name>
    <dbReference type="NCBI Taxonomy" id="266040"/>
    <lineage>
        <taxon>Eukaryota</taxon>
        <taxon>Metazoa</taxon>
        <taxon>Ecdysozoa</taxon>
        <taxon>Arthropoda</taxon>
        <taxon>Chelicerata</taxon>
        <taxon>Arachnida</taxon>
        <taxon>Acari</taxon>
        <taxon>Parasitiformes</taxon>
        <taxon>Ixodida</taxon>
        <taxon>Ixodoidea</taxon>
        <taxon>Ixodidae</taxon>
        <taxon>Hyalomminae</taxon>
        <taxon>Hyalomma</taxon>
    </lineage>
</organism>
<comment type="caution">
    <text evidence="1">The sequence shown here is derived from an EMBL/GenBank/DDBJ whole genome shotgun (WGS) entry which is preliminary data.</text>
</comment>
<name>A0ACB7TR00_HYAAI</name>
<accession>A0ACB7TR00</accession>
<dbReference type="Proteomes" id="UP000821845">
    <property type="component" value="Chromosome 1"/>
</dbReference>
<dbReference type="EMBL" id="CM023481">
    <property type="protein sequence ID" value="KAH6947797.1"/>
    <property type="molecule type" value="Genomic_DNA"/>
</dbReference>